<dbReference type="EMBL" id="CAJVAS010000006">
    <property type="protein sequence ID" value="CAG7616025.1"/>
    <property type="molecule type" value="Genomic_DNA"/>
</dbReference>
<gene>
    <name evidence="1" type="ORF">PAESOLCIP111_01855</name>
</gene>
<proteinExistence type="predicted"/>
<dbReference type="PANTHER" id="PTHR10151">
    <property type="entry name" value="ECTONUCLEOTIDE PYROPHOSPHATASE/PHOSPHODIESTERASE"/>
    <property type="match status" value="1"/>
</dbReference>
<evidence type="ECO:0000313" key="1">
    <source>
        <dbReference type="EMBL" id="CAG7616025.1"/>
    </source>
</evidence>
<sequence>MEHSRIARVIIFGWDGAGNFVTGAETPHLDRLIREGTFAFDAQTVSPTISAQCWGALMHGVDPDKHGLTNDIAARETFPGDSPYPSIFRAAREADPGAKLASFCSWDPINYGIIEPAIGVHKATVELPVEEERGVPDTPQRKVAHASAIDRQLALDVASYIRSHSDVKLLFIDFDLPDAAGHQFGYNTPGQLEAIRETDDHTGIVLRALEECGMYEESLIIVVSDHGGGGERADQHGSDHPLDKTIFWGCAGPGVAPGATLESSLTITDTAAVVAHALRFAAPASWEAKLPQRLFN</sequence>
<keyword evidence="2" id="KW-1185">Reference proteome</keyword>
<dbReference type="Pfam" id="PF01663">
    <property type="entry name" value="Phosphodiest"/>
    <property type="match status" value="1"/>
</dbReference>
<dbReference type="RefSeq" id="WP_218091650.1">
    <property type="nucleotide sequence ID" value="NZ_CAJVAS010000006.1"/>
</dbReference>
<reference evidence="1" key="1">
    <citation type="submission" date="2021-06" db="EMBL/GenBank/DDBJ databases">
        <authorList>
            <person name="Criscuolo A."/>
        </authorList>
    </citation>
    <scope>NUCLEOTIDE SEQUENCE</scope>
    <source>
        <strain evidence="1">CIP111600</strain>
    </source>
</reference>
<evidence type="ECO:0000313" key="2">
    <source>
        <dbReference type="Proteomes" id="UP000693672"/>
    </source>
</evidence>
<name>A0A916NID5_9BACL</name>
<organism evidence="1 2">
    <name type="scientific">Paenibacillus solanacearum</name>
    <dbReference type="NCBI Taxonomy" id="2048548"/>
    <lineage>
        <taxon>Bacteria</taxon>
        <taxon>Bacillati</taxon>
        <taxon>Bacillota</taxon>
        <taxon>Bacilli</taxon>
        <taxon>Bacillales</taxon>
        <taxon>Paenibacillaceae</taxon>
        <taxon>Paenibacillus</taxon>
    </lineage>
</organism>
<dbReference type="AlphaFoldDB" id="A0A916NID5"/>
<protein>
    <recommendedName>
        <fullName evidence="3">Nucleotide pyrophosphatase</fullName>
    </recommendedName>
</protein>
<dbReference type="InterPro" id="IPR002591">
    <property type="entry name" value="Phosphodiest/P_Trfase"/>
</dbReference>
<dbReference type="GO" id="GO:0016787">
    <property type="term" value="F:hydrolase activity"/>
    <property type="evidence" value="ECO:0007669"/>
    <property type="project" value="UniProtKB-ARBA"/>
</dbReference>
<dbReference type="Proteomes" id="UP000693672">
    <property type="component" value="Unassembled WGS sequence"/>
</dbReference>
<evidence type="ECO:0008006" key="3">
    <source>
        <dbReference type="Google" id="ProtNLM"/>
    </source>
</evidence>
<comment type="caution">
    <text evidence="1">The sequence shown here is derived from an EMBL/GenBank/DDBJ whole genome shotgun (WGS) entry which is preliminary data.</text>
</comment>
<dbReference type="PANTHER" id="PTHR10151:SF120">
    <property type="entry name" value="BIS(5'-ADENOSYL)-TRIPHOSPHATASE"/>
    <property type="match status" value="1"/>
</dbReference>
<accession>A0A916NID5</accession>